<dbReference type="EMBL" id="OW152826">
    <property type="protein sequence ID" value="CAH2042652.1"/>
    <property type="molecule type" value="Genomic_DNA"/>
</dbReference>
<keyword evidence="9" id="KW-1185">Reference proteome</keyword>
<dbReference type="InterPro" id="IPR000326">
    <property type="entry name" value="PAP2/HPO"/>
</dbReference>
<evidence type="ECO:0000256" key="3">
    <source>
        <dbReference type="ARBA" id="ARBA00022692"/>
    </source>
</evidence>
<organism evidence="8 9">
    <name type="scientific">Iphiclides podalirius</name>
    <name type="common">scarce swallowtail</name>
    <dbReference type="NCBI Taxonomy" id="110791"/>
    <lineage>
        <taxon>Eukaryota</taxon>
        <taxon>Metazoa</taxon>
        <taxon>Ecdysozoa</taxon>
        <taxon>Arthropoda</taxon>
        <taxon>Hexapoda</taxon>
        <taxon>Insecta</taxon>
        <taxon>Pterygota</taxon>
        <taxon>Neoptera</taxon>
        <taxon>Endopterygota</taxon>
        <taxon>Lepidoptera</taxon>
        <taxon>Glossata</taxon>
        <taxon>Ditrysia</taxon>
        <taxon>Papilionoidea</taxon>
        <taxon>Papilionidae</taxon>
        <taxon>Papilioninae</taxon>
        <taxon>Iphiclides</taxon>
    </lineage>
</organism>
<keyword evidence="5 6" id="KW-0472">Membrane</keyword>
<proteinExistence type="inferred from homology"/>
<evidence type="ECO:0000256" key="4">
    <source>
        <dbReference type="ARBA" id="ARBA00022989"/>
    </source>
</evidence>
<evidence type="ECO:0000313" key="9">
    <source>
        <dbReference type="Proteomes" id="UP000837857"/>
    </source>
</evidence>
<comment type="similarity">
    <text evidence="2">Belongs to the PA-phosphatase related phosphoesterase family.</text>
</comment>
<dbReference type="PANTHER" id="PTHR10165:SF197">
    <property type="entry name" value="FI04477P-RELATED"/>
    <property type="match status" value="1"/>
</dbReference>
<feature type="non-terminal residue" evidence="8">
    <location>
        <position position="1"/>
    </location>
</feature>
<sequence>MFTSSLVPKLYLERRLVWRGTRVLRHSLQFGAVMLSWFTALSRVSDYKHHWSDVLAGYFLGLAIAVLVWTWGTDIIPQKKKHSALTQHDVTLLTHQQTLSL</sequence>
<feature type="transmembrane region" description="Helical" evidence="6">
    <location>
        <begin position="54"/>
        <end position="72"/>
    </location>
</feature>
<accession>A0ABN8HWW6</accession>
<dbReference type="InterPro" id="IPR036938">
    <property type="entry name" value="PAP2/HPO_sf"/>
</dbReference>
<dbReference type="PANTHER" id="PTHR10165">
    <property type="entry name" value="LIPID PHOSPHATE PHOSPHATASE"/>
    <property type="match status" value="1"/>
</dbReference>
<keyword evidence="3 6" id="KW-0812">Transmembrane</keyword>
<reference evidence="8" key="1">
    <citation type="submission" date="2022-03" db="EMBL/GenBank/DDBJ databases">
        <authorList>
            <person name="Martin H S."/>
        </authorList>
    </citation>
    <scope>NUCLEOTIDE SEQUENCE</scope>
</reference>
<dbReference type="Pfam" id="PF01569">
    <property type="entry name" value="PAP2"/>
    <property type="match status" value="1"/>
</dbReference>
<evidence type="ECO:0000259" key="7">
    <source>
        <dbReference type="Pfam" id="PF01569"/>
    </source>
</evidence>
<protein>
    <recommendedName>
        <fullName evidence="7">Phosphatidic acid phosphatase type 2/haloperoxidase domain-containing protein</fullName>
    </recommendedName>
</protein>
<feature type="domain" description="Phosphatidic acid phosphatase type 2/haloperoxidase" evidence="7">
    <location>
        <begin position="18"/>
        <end position="73"/>
    </location>
</feature>
<evidence type="ECO:0000256" key="5">
    <source>
        <dbReference type="ARBA" id="ARBA00023136"/>
    </source>
</evidence>
<evidence type="ECO:0000256" key="1">
    <source>
        <dbReference type="ARBA" id="ARBA00004141"/>
    </source>
</evidence>
<evidence type="ECO:0000313" key="8">
    <source>
        <dbReference type="EMBL" id="CAH2042652.1"/>
    </source>
</evidence>
<name>A0ABN8HWW6_9NEOP</name>
<dbReference type="InterPro" id="IPR043216">
    <property type="entry name" value="PAP-like"/>
</dbReference>
<dbReference type="Gene3D" id="1.20.144.10">
    <property type="entry name" value="Phosphatidic acid phosphatase type 2/haloperoxidase"/>
    <property type="match status" value="1"/>
</dbReference>
<evidence type="ECO:0000256" key="6">
    <source>
        <dbReference type="SAM" id="Phobius"/>
    </source>
</evidence>
<gene>
    <name evidence="8" type="ORF">IPOD504_LOCUS3983</name>
</gene>
<evidence type="ECO:0000256" key="2">
    <source>
        <dbReference type="ARBA" id="ARBA00008816"/>
    </source>
</evidence>
<dbReference type="SUPFAM" id="SSF48317">
    <property type="entry name" value="Acid phosphatase/Vanadium-dependent haloperoxidase"/>
    <property type="match status" value="1"/>
</dbReference>
<comment type="subcellular location">
    <subcellularLocation>
        <location evidence="1">Membrane</location>
        <topology evidence="1">Multi-pass membrane protein</topology>
    </subcellularLocation>
</comment>
<keyword evidence="4 6" id="KW-1133">Transmembrane helix</keyword>
<dbReference type="Proteomes" id="UP000837857">
    <property type="component" value="Chromosome 14"/>
</dbReference>